<name>A0A1Z3U8G4_BREVE</name>
<dbReference type="RefSeq" id="WP_088582614.1">
    <property type="nucleotide sequence ID" value="NZ_CP022048.2"/>
</dbReference>
<reference evidence="2" key="1">
    <citation type="submission" date="2017-06" db="EMBL/GenBank/DDBJ databases">
        <title>FDA dAtabase for Regulatory Grade micrObial Sequences (FDA-ARGOS): Supporting development and validation of Infectious Disease Dx tests.</title>
        <authorList>
            <person name="Minogue T."/>
            <person name="Wolcott M."/>
            <person name="Wasieloski L."/>
            <person name="Aguilar W."/>
            <person name="Moore D."/>
            <person name="Tallon L."/>
            <person name="Sadzewicz L."/>
            <person name="Sengamalay N."/>
            <person name="Ott S."/>
            <person name="Godinez A."/>
            <person name="Nagaraj S."/>
            <person name="Nadendla S."/>
            <person name="Geyer C."/>
            <person name="Sichtig H."/>
        </authorList>
    </citation>
    <scope>NUCLEOTIDE SEQUENCE [LARGE SCALE GENOMIC DNA]</scope>
    <source>
        <strain evidence="2">FDAARGOS_289</strain>
    </source>
</reference>
<dbReference type="Proteomes" id="UP000197050">
    <property type="component" value="Chromosome"/>
</dbReference>
<dbReference type="AlphaFoldDB" id="A0A1Z3U8G4"/>
<dbReference type="KEGG" id="bvc:CEP68_08825"/>
<dbReference type="EMBL" id="CP022048">
    <property type="protein sequence ID" value="ASE39596.1"/>
    <property type="molecule type" value="Genomic_DNA"/>
</dbReference>
<dbReference type="GeneID" id="34013702"/>
<accession>A0A1Z3U8G4</accession>
<proteinExistence type="predicted"/>
<evidence type="ECO:0000313" key="1">
    <source>
        <dbReference type="EMBL" id="ASE39596.1"/>
    </source>
</evidence>
<protein>
    <submittedName>
        <fullName evidence="1">Uncharacterized protein</fullName>
    </submittedName>
</protein>
<evidence type="ECO:0000313" key="2">
    <source>
        <dbReference type="Proteomes" id="UP000197050"/>
    </source>
</evidence>
<gene>
    <name evidence="1" type="ORF">CEP68_08825</name>
</gene>
<sequence length="288" mass="32267">MKLFATRVWGFGFARLPLATFGVKGNLGRLLTLAKRGDRLVFVGTQTERTAPEHQGRILGMAEIGFEPLRTLDLVEREALDPRDFDAAGNFKFPHAVATTRVWQFEPAPVLTQLLSRQLTMVATAGVEEIDDPADVAAVLALNAVEIDLPPLPALARMRRLNDALRNTTGPRPTDASYNVDRSGTDGEAWAYALQFGSRNVWKIGWADDIDERCAAVNQHIPIELGGLEQWTVKFRQRMKNREAAYKMEQRVLTLLDAKRKGFERVHCAQADLQSVWARAFLDIVQED</sequence>
<organism evidence="1 2">
    <name type="scientific">Brevundimonas vesicularis</name>
    <name type="common">Pseudomonas vesicularis</name>
    <dbReference type="NCBI Taxonomy" id="41276"/>
    <lineage>
        <taxon>Bacteria</taxon>
        <taxon>Pseudomonadati</taxon>
        <taxon>Pseudomonadota</taxon>
        <taxon>Alphaproteobacteria</taxon>
        <taxon>Caulobacterales</taxon>
        <taxon>Caulobacteraceae</taxon>
        <taxon>Brevundimonas</taxon>
    </lineage>
</organism>